<dbReference type="InterPro" id="IPR045335">
    <property type="entry name" value="FtsQ_C_sf"/>
</dbReference>
<keyword evidence="5 9" id="KW-0812">Transmembrane</keyword>
<dbReference type="InterPro" id="IPR034746">
    <property type="entry name" value="POTRA"/>
</dbReference>
<dbReference type="InterPro" id="IPR026579">
    <property type="entry name" value="FtsQ"/>
</dbReference>
<dbReference type="Gene3D" id="3.10.20.310">
    <property type="entry name" value="membrane protein fhac"/>
    <property type="match status" value="1"/>
</dbReference>
<dbReference type="EMBL" id="NSIT01000020">
    <property type="protein sequence ID" value="PJE80365.1"/>
    <property type="molecule type" value="Genomic_DNA"/>
</dbReference>
<dbReference type="AlphaFoldDB" id="A0A2H9TAS9"/>
<dbReference type="InterPro" id="IPR005548">
    <property type="entry name" value="Cell_div_FtsQ/DivIB_C"/>
</dbReference>
<proteinExistence type="predicted"/>
<evidence type="ECO:0000256" key="1">
    <source>
        <dbReference type="ARBA" id="ARBA00004370"/>
    </source>
</evidence>
<dbReference type="GO" id="GO:0090529">
    <property type="term" value="P:cell septum assembly"/>
    <property type="evidence" value="ECO:0007669"/>
    <property type="project" value="InterPro"/>
</dbReference>
<evidence type="ECO:0000256" key="2">
    <source>
        <dbReference type="ARBA" id="ARBA00022475"/>
    </source>
</evidence>
<evidence type="ECO:0000259" key="10">
    <source>
        <dbReference type="PROSITE" id="PS51779"/>
    </source>
</evidence>
<dbReference type="PANTHER" id="PTHR35851:SF1">
    <property type="entry name" value="CELL DIVISION PROTEIN FTSQ"/>
    <property type="match status" value="1"/>
</dbReference>
<protein>
    <submittedName>
        <fullName evidence="11">Cell division protein FtsQ</fullName>
    </submittedName>
</protein>
<organism evidence="11">
    <name type="scientific">invertebrate metagenome</name>
    <dbReference type="NCBI Taxonomy" id="1711999"/>
    <lineage>
        <taxon>unclassified sequences</taxon>
        <taxon>metagenomes</taxon>
        <taxon>organismal metagenomes</taxon>
    </lineage>
</organism>
<dbReference type="Pfam" id="PF08478">
    <property type="entry name" value="POTRA_1"/>
    <property type="match status" value="1"/>
</dbReference>
<keyword evidence="8" id="KW-0131">Cell cycle</keyword>
<evidence type="ECO:0000256" key="3">
    <source>
        <dbReference type="ARBA" id="ARBA00022519"/>
    </source>
</evidence>
<dbReference type="PROSITE" id="PS51779">
    <property type="entry name" value="POTRA"/>
    <property type="match status" value="1"/>
</dbReference>
<evidence type="ECO:0000256" key="4">
    <source>
        <dbReference type="ARBA" id="ARBA00022618"/>
    </source>
</evidence>
<reference evidence="11" key="1">
    <citation type="journal article" date="2017" name="Appl. Environ. Microbiol.">
        <title>Molecular characterization of an Endozoicomonas-like organism causing infection in king scallop Pecten maximus L.</title>
        <authorList>
            <person name="Cano I."/>
            <person name="van Aerle R."/>
            <person name="Ross S."/>
            <person name="Verner-Jeffreys D.W."/>
            <person name="Paley R.K."/>
            <person name="Rimmer G."/>
            <person name="Ryder D."/>
            <person name="Hooper P."/>
            <person name="Stone D."/>
            <person name="Feist S.W."/>
        </authorList>
    </citation>
    <scope>NUCLEOTIDE SEQUENCE</scope>
</reference>
<keyword evidence="4 11" id="KW-0132">Cell division</keyword>
<gene>
    <name evidence="11" type="primary">ftsQ</name>
    <name evidence="11" type="ORF">CI610_00648</name>
</gene>
<feature type="domain" description="POTRA" evidence="10">
    <location>
        <begin position="70"/>
        <end position="139"/>
    </location>
</feature>
<keyword evidence="7 9" id="KW-0472">Membrane</keyword>
<evidence type="ECO:0000313" key="11">
    <source>
        <dbReference type="EMBL" id="PJE80365.1"/>
    </source>
</evidence>
<comment type="subcellular location">
    <subcellularLocation>
        <location evidence="1">Membrane</location>
    </subcellularLocation>
</comment>
<keyword evidence="6 9" id="KW-1133">Transmembrane helix</keyword>
<feature type="transmembrane region" description="Helical" evidence="9">
    <location>
        <begin position="44"/>
        <end position="65"/>
    </location>
</feature>
<accession>A0A2H9TAS9</accession>
<evidence type="ECO:0000256" key="8">
    <source>
        <dbReference type="ARBA" id="ARBA00023306"/>
    </source>
</evidence>
<sequence length="276" mass="31321">MFDCPVMLRIKRLSSFPIAAKKNRKKETRSHIAERLPGIKQRSVIVVLLAVLTGFLCIMGIPVLMNKINQPIVRVKVYSSFRYIKEEDVREILMPGARQRFFSVDSAAMRKKLARNPWIHNVKISRHWPDSILVAFDEYEPIARWHKDHLLSSEGVVFKPENTGQFVSLPLLAGPDNRADATMQQYFSVSRLLSSVGLTISHLEMTPTGALSFGIGQVFVKLGQDRKSERLQRFVRLYDTKLAQCWGEVKIVDLRYLNGAAVAWQEAGTRPAAGDQ</sequence>
<comment type="caution">
    <text evidence="11">The sequence shown here is derived from an EMBL/GenBank/DDBJ whole genome shotgun (WGS) entry which is preliminary data.</text>
</comment>
<evidence type="ECO:0000256" key="5">
    <source>
        <dbReference type="ARBA" id="ARBA00022692"/>
    </source>
</evidence>
<dbReference type="GO" id="GO:0016020">
    <property type="term" value="C:membrane"/>
    <property type="evidence" value="ECO:0007669"/>
    <property type="project" value="UniProtKB-SubCell"/>
</dbReference>
<keyword evidence="2" id="KW-1003">Cell membrane</keyword>
<evidence type="ECO:0000256" key="6">
    <source>
        <dbReference type="ARBA" id="ARBA00022989"/>
    </source>
</evidence>
<evidence type="ECO:0000256" key="7">
    <source>
        <dbReference type="ARBA" id="ARBA00023136"/>
    </source>
</evidence>
<dbReference type="InterPro" id="IPR013685">
    <property type="entry name" value="POTRA_FtsQ_type"/>
</dbReference>
<dbReference type="Pfam" id="PF03799">
    <property type="entry name" value="FtsQ_DivIB_C"/>
    <property type="match status" value="1"/>
</dbReference>
<dbReference type="PANTHER" id="PTHR35851">
    <property type="entry name" value="CELL DIVISION PROTEIN FTSQ"/>
    <property type="match status" value="1"/>
</dbReference>
<name>A0A2H9TAS9_9ZZZZ</name>
<dbReference type="Gene3D" id="3.40.50.11690">
    <property type="entry name" value="Cell division protein FtsQ/DivIB"/>
    <property type="match status" value="1"/>
</dbReference>
<evidence type="ECO:0000256" key="9">
    <source>
        <dbReference type="SAM" id="Phobius"/>
    </source>
</evidence>
<keyword evidence="3" id="KW-0997">Cell inner membrane</keyword>